<accession>A0ABM1S008</accession>
<dbReference type="SUPFAM" id="SSF52540">
    <property type="entry name" value="P-loop containing nucleoside triphosphate hydrolases"/>
    <property type="match status" value="1"/>
</dbReference>
<reference evidence="5" key="1">
    <citation type="submission" date="2025-08" db="UniProtKB">
        <authorList>
            <consortium name="RefSeq"/>
        </authorList>
    </citation>
    <scope>IDENTIFICATION</scope>
    <source>
        <tissue evidence="5">Muscle</tissue>
    </source>
</reference>
<dbReference type="Proteomes" id="UP000694941">
    <property type="component" value="Unplaced"/>
</dbReference>
<evidence type="ECO:0000256" key="2">
    <source>
        <dbReference type="ARBA" id="ARBA00022840"/>
    </source>
</evidence>
<dbReference type="RefSeq" id="XP_022236963.1">
    <property type="nucleotide sequence ID" value="XM_022381255.1"/>
</dbReference>
<dbReference type="InterPro" id="IPR027417">
    <property type="entry name" value="P-loop_NTPase"/>
</dbReference>
<keyword evidence="4" id="KW-1185">Reference proteome</keyword>
<dbReference type="Gene3D" id="3.40.50.300">
    <property type="entry name" value="P-loop containing nucleotide triphosphate hydrolases"/>
    <property type="match status" value="1"/>
</dbReference>
<proteinExistence type="predicted"/>
<evidence type="ECO:0000256" key="1">
    <source>
        <dbReference type="ARBA" id="ARBA00022741"/>
    </source>
</evidence>
<feature type="domain" description="RecA family profile 1" evidence="3">
    <location>
        <begin position="48"/>
        <end position="91"/>
    </location>
</feature>
<feature type="non-terminal residue" evidence="5">
    <location>
        <position position="91"/>
    </location>
</feature>
<evidence type="ECO:0000313" key="5">
    <source>
        <dbReference type="RefSeq" id="XP_022236963.1"/>
    </source>
</evidence>
<name>A0ABM1S008_LIMPO</name>
<feature type="non-terminal residue" evidence="5">
    <location>
        <position position="1"/>
    </location>
</feature>
<evidence type="ECO:0000259" key="3">
    <source>
        <dbReference type="PROSITE" id="PS50162"/>
    </source>
</evidence>
<keyword evidence="1" id="KW-0547">Nucleotide-binding</keyword>
<dbReference type="PANTHER" id="PTHR22942">
    <property type="entry name" value="RECA/RAD51/RADA DNA STRAND-PAIRING FAMILY MEMBER"/>
    <property type="match status" value="1"/>
</dbReference>
<evidence type="ECO:0000313" key="4">
    <source>
        <dbReference type="Proteomes" id="UP000694941"/>
    </source>
</evidence>
<dbReference type="InterPro" id="IPR020588">
    <property type="entry name" value="RecA_ATP-bd"/>
</dbReference>
<dbReference type="Pfam" id="PF08423">
    <property type="entry name" value="Rad51"/>
    <property type="match status" value="1"/>
</dbReference>
<dbReference type="InterPro" id="IPR013632">
    <property type="entry name" value="Rad51_C"/>
</dbReference>
<dbReference type="GeneID" id="111084586"/>
<dbReference type="PROSITE" id="PS50162">
    <property type="entry name" value="RECA_2"/>
    <property type="match status" value="1"/>
</dbReference>
<gene>
    <name evidence="5" type="primary">LOC111084586</name>
</gene>
<keyword evidence="2" id="KW-0067">ATP-binding</keyword>
<organism evidence="4 5">
    <name type="scientific">Limulus polyphemus</name>
    <name type="common">Atlantic horseshoe crab</name>
    <dbReference type="NCBI Taxonomy" id="6850"/>
    <lineage>
        <taxon>Eukaryota</taxon>
        <taxon>Metazoa</taxon>
        <taxon>Ecdysozoa</taxon>
        <taxon>Arthropoda</taxon>
        <taxon>Chelicerata</taxon>
        <taxon>Merostomata</taxon>
        <taxon>Xiphosura</taxon>
        <taxon>Limulidae</taxon>
        <taxon>Limulus</taxon>
    </lineage>
</organism>
<sequence length="91" mass="9943">GILMSTKKRLCAIKGLSEAKVEKIKDVASKLGEPSFLTAFEVCEKRKQVFKITTGSQEFDKLLGGGIESMAITEAFGEFRTGKTQLSHTLC</sequence>
<dbReference type="PANTHER" id="PTHR22942:SF30">
    <property type="entry name" value="MEIOTIC RECOMBINATION PROTEIN DMC1_LIM15 HOMOLOG"/>
    <property type="match status" value="1"/>
</dbReference>
<protein>
    <submittedName>
        <fullName evidence="5">Meiotic recombination protein DMC1/LIM15 homolog</fullName>
    </submittedName>
</protein>
<dbReference type="Gene3D" id="1.10.150.20">
    <property type="entry name" value="5' to 3' exonuclease, C-terminal subdomain"/>
    <property type="match status" value="1"/>
</dbReference>